<dbReference type="InterPro" id="IPR011009">
    <property type="entry name" value="Kinase-like_dom_sf"/>
</dbReference>
<evidence type="ECO:0000256" key="14">
    <source>
        <dbReference type="ARBA" id="ARBA00023306"/>
    </source>
</evidence>
<comment type="similarity">
    <text evidence="19">Belongs to the protein kinase superfamily. Ser/Thr protein kinase family. MAP kinase subfamily.</text>
</comment>
<dbReference type="PANTHER" id="PTHR24055">
    <property type="entry name" value="MITOGEN-ACTIVATED PROTEIN KINASE"/>
    <property type="match status" value="1"/>
</dbReference>
<protein>
    <recommendedName>
        <fullName evidence="19">Mitogen-activated protein kinase</fullName>
        <ecNumber evidence="19">2.7.11.24</ecNumber>
    </recommendedName>
</protein>
<dbReference type="Pfam" id="PF00069">
    <property type="entry name" value="Pkinase"/>
    <property type="match status" value="1"/>
</dbReference>
<evidence type="ECO:0000256" key="8">
    <source>
        <dbReference type="ARBA" id="ARBA00022679"/>
    </source>
</evidence>
<dbReference type="Proteomes" id="UP000261580">
    <property type="component" value="Unassembled WGS sequence"/>
</dbReference>
<dbReference type="PROSITE" id="PS01351">
    <property type="entry name" value="MAPK"/>
    <property type="match status" value="1"/>
</dbReference>
<organism evidence="22 23">
    <name type="scientific">Neolamprologus brichardi</name>
    <name type="common">Fairy cichlid</name>
    <name type="synonym">Lamprologus brichardi</name>
    <dbReference type="NCBI Taxonomy" id="32507"/>
    <lineage>
        <taxon>Eukaryota</taxon>
        <taxon>Metazoa</taxon>
        <taxon>Chordata</taxon>
        <taxon>Craniata</taxon>
        <taxon>Vertebrata</taxon>
        <taxon>Euteleostomi</taxon>
        <taxon>Actinopterygii</taxon>
        <taxon>Neopterygii</taxon>
        <taxon>Teleostei</taxon>
        <taxon>Neoteleostei</taxon>
        <taxon>Acanthomorphata</taxon>
        <taxon>Ovalentaria</taxon>
        <taxon>Cichlomorphae</taxon>
        <taxon>Cichliformes</taxon>
        <taxon>Cichlidae</taxon>
        <taxon>African cichlids</taxon>
        <taxon>Pseudocrenilabrinae</taxon>
        <taxon>Lamprologini</taxon>
        <taxon>Neolamprologus</taxon>
    </lineage>
</organism>
<keyword evidence="14" id="KW-0131">Cell cycle</keyword>
<keyword evidence="5" id="KW-0963">Cytoplasm</keyword>
<evidence type="ECO:0000256" key="3">
    <source>
        <dbReference type="ARBA" id="ARBA00004300"/>
    </source>
</evidence>
<evidence type="ECO:0000259" key="21">
    <source>
        <dbReference type="PROSITE" id="PS50011"/>
    </source>
</evidence>
<keyword evidence="23" id="KW-1185">Reference proteome</keyword>
<keyword evidence="13" id="KW-0206">Cytoskeleton</keyword>
<evidence type="ECO:0000256" key="10">
    <source>
        <dbReference type="ARBA" id="ARBA00022741"/>
    </source>
</evidence>
<evidence type="ECO:0000313" key="22">
    <source>
        <dbReference type="Ensembl" id="ENSNBRP00000023207.1"/>
    </source>
</evidence>
<keyword evidence="7" id="KW-0597">Phosphoprotein</keyword>
<evidence type="ECO:0000256" key="4">
    <source>
        <dbReference type="ARBA" id="ARBA00008832"/>
    </source>
</evidence>
<evidence type="ECO:0000256" key="15">
    <source>
        <dbReference type="ARBA" id="ARBA00047592"/>
    </source>
</evidence>
<evidence type="ECO:0000256" key="18">
    <source>
        <dbReference type="RuleBase" id="RU000304"/>
    </source>
</evidence>
<dbReference type="AlphaFoldDB" id="A0A3Q4HZL2"/>
<dbReference type="EC" id="2.7.11.24" evidence="19"/>
<dbReference type="GO" id="GO:0005819">
    <property type="term" value="C:spindle"/>
    <property type="evidence" value="ECO:0007669"/>
    <property type="project" value="UniProtKB-SubCell"/>
</dbReference>
<dbReference type="SUPFAM" id="SSF56112">
    <property type="entry name" value="Protein kinase-like (PK-like)"/>
    <property type="match status" value="1"/>
</dbReference>
<sequence length="342" mass="39045">MATAAVSAPTGSGPSPGPGTELVRGQAFDVGPRYSNLSYIGEGAYGMVCSAYDRENKIRVAIKKISPFEHQTYCQRTLREIKILLRFKHENIIGINDIIRAPTIEQMKDVYIVQDLMETDLYKLLKTQHLSNDHICYFLYQILRGLKYIHSANVLHRDLKPSNLLLNTTCDLKICDFGLARVADPDHDHTGFLTEYVATRWYRAPEIMLNSKGYTKSIDIWSVGCILAEMLSNRPIFPGKHYLDQLNHILGKNKLFHLCVTALDLLDKMLTFNPHKRIEVEEALAHPYLEQYYDPTDEVGQASCAIWISWVQKYLGKKTTQHLLFYNIGVKLWPAGQIWPTA</sequence>
<dbReference type="GO" id="GO:0005524">
    <property type="term" value="F:ATP binding"/>
    <property type="evidence" value="ECO:0007669"/>
    <property type="project" value="UniProtKB-UniRule"/>
</dbReference>
<dbReference type="InterPro" id="IPR050117">
    <property type="entry name" value="MAPK"/>
</dbReference>
<keyword evidence="9" id="KW-0053">Apoptosis</keyword>
<comment type="catalytic activity">
    <reaction evidence="16">
        <text>L-seryl-[protein] + ATP = O-phospho-L-seryl-[protein] + ADP + H(+)</text>
        <dbReference type="Rhea" id="RHEA:17989"/>
        <dbReference type="Rhea" id="RHEA-COMP:9863"/>
        <dbReference type="Rhea" id="RHEA-COMP:11604"/>
        <dbReference type="ChEBI" id="CHEBI:15378"/>
        <dbReference type="ChEBI" id="CHEBI:29999"/>
        <dbReference type="ChEBI" id="CHEBI:30616"/>
        <dbReference type="ChEBI" id="CHEBI:83421"/>
        <dbReference type="ChEBI" id="CHEBI:456216"/>
        <dbReference type="EC" id="2.7.11.24"/>
    </reaction>
</comment>
<evidence type="ECO:0000256" key="2">
    <source>
        <dbReference type="ARBA" id="ARBA00004186"/>
    </source>
</evidence>
<dbReference type="GO" id="GO:0005813">
    <property type="term" value="C:centrosome"/>
    <property type="evidence" value="ECO:0007669"/>
    <property type="project" value="UniProtKB-SubCell"/>
</dbReference>
<comment type="subcellular location">
    <subcellularLocation>
        <location evidence="3">Cytoplasm</location>
        <location evidence="3">Cytoskeleton</location>
        <location evidence="3">Microtubule organizing center</location>
        <location evidence="3">Centrosome</location>
    </subcellularLocation>
    <subcellularLocation>
        <location evidence="2">Cytoplasm</location>
        <location evidence="2">Cytoskeleton</location>
        <location evidence="2">Spindle</location>
    </subcellularLocation>
</comment>
<evidence type="ECO:0000313" key="23">
    <source>
        <dbReference type="Proteomes" id="UP000261580"/>
    </source>
</evidence>
<dbReference type="PROSITE" id="PS00107">
    <property type="entry name" value="PROTEIN_KINASE_ATP"/>
    <property type="match status" value="1"/>
</dbReference>
<dbReference type="GO" id="GO:0006915">
    <property type="term" value="P:apoptotic process"/>
    <property type="evidence" value="ECO:0007669"/>
    <property type="project" value="UniProtKB-KW"/>
</dbReference>
<evidence type="ECO:0000256" key="1">
    <source>
        <dbReference type="ARBA" id="ARBA00001946"/>
    </source>
</evidence>
<evidence type="ECO:0000256" key="17">
    <source>
        <dbReference type="PROSITE-ProRule" id="PRU10141"/>
    </source>
</evidence>
<evidence type="ECO:0000256" key="19">
    <source>
        <dbReference type="RuleBase" id="RU361165"/>
    </source>
</evidence>
<evidence type="ECO:0000256" key="20">
    <source>
        <dbReference type="SAM" id="MobiDB-lite"/>
    </source>
</evidence>
<evidence type="ECO:0000256" key="6">
    <source>
        <dbReference type="ARBA" id="ARBA00022527"/>
    </source>
</evidence>
<dbReference type="FunFam" id="1.10.510.10:FF:000624">
    <property type="entry name" value="Mitogen-activated protein kinase"/>
    <property type="match status" value="1"/>
</dbReference>
<dbReference type="InterPro" id="IPR003527">
    <property type="entry name" value="MAP_kinase_CS"/>
</dbReference>
<dbReference type="FunFam" id="3.30.200.20:FF:000373">
    <property type="entry name" value="Mitogen-activated protein kinase 1"/>
    <property type="match status" value="1"/>
</dbReference>
<dbReference type="GeneTree" id="ENSGT00940000156771"/>
<keyword evidence="10 17" id="KW-0547">Nucleotide-binding</keyword>
<reference evidence="22" key="2">
    <citation type="submission" date="2025-09" db="UniProtKB">
        <authorList>
            <consortium name="Ensembl"/>
        </authorList>
    </citation>
    <scope>IDENTIFICATION</scope>
</reference>
<keyword evidence="8 19" id="KW-0808">Transferase</keyword>
<comment type="similarity">
    <text evidence="4">Belongs to the protein kinase superfamily. CMGC Ser/Thr protein kinase family. MAP kinase subfamily.</text>
</comment>
<name>A0A3Q4HZL2_NEOBR</name>
<comment type="catalytic activity">
    <reaction evidence="15 19">
        <text>L-threonyl-[protein] + ATP = O-phospho-L-threonyl-[protein] + ADP + H(+)</text>
        <dbReference type="Rhea" id="RHEA:46608"/>
        <dbReference type="Rhea" id="RHEA-COMP:11060"/>
        <dbReference type="Rhea" id="RHEA-COMP:11605"/>
        <dbReference type="ChEBI" id="CHEBI:15378"/>
        <dbReference type="ChEBI" id="CHEBI:30013"/>
        <dbReference type="ChEBI" id="CHEBI:30616"/>
        <dbReference type="ChEBI" id="CHEBI:61977"/>
        <dbReference type="ChEBI" id="CHEBI:456216"/>
        <dbReference type="EC" id="2.7.11.24"/>
    </reaction>
</comment>
<dbReference type="Bgee" id="ENSNBRG00000017758">
    <property type="expression patterns" value="Expressed in brain and 8 other cell types or tissues"/>
</dbReference>
<dbReference type="GO" id="GO:0004707">
    <property type="term" value="F:MAP kinase activity"/>
    <property type="evidence" value="ECO:0007669"/>
    <property type="project" value="UniProtKB-EC"/>
</dbReference>
<dbReference type="Gene3D" id="3.30.200.20">
    <property type="entry name" value="Phosphorylase Kinase, domain 1"/>
    <property type="match status" value="1"/>
</dbReference>
<feature type="region of interest" description="Disordered" evidence="20">
    <location>
        <begin position="1"/>
        <end position="20"/>
    </location>
</feature>
<dbReference type="OMA" id="CYFLYQM"/>
<feature type="domain" description="Protein kinase" evidence="21">
    <location>
        <begin position="34"/>
        <end position="289"/>
    </location>
</feature>
<dbReference type="SMART" id="SM00220">
    <property type="entry name" value="S_TKc"/>
    <property type="match status" value="1"/>
</dbReference>
<comment type="cofactor">
    <cofactor evidence="1 19">
        <name>Mg(2+)</name>
        <dbReference type="ChEBI" id="CHEBI:18420"/>
    </cofactor>
</comment>
<keyword evidence="19" id="KW-0460">Magnesium</keyword>
<dbReference type="STRING" id="32507.ENSNBRP00000023207"/>
<evidence type="ECO:0000256" key="5">
    <source>
        <dbReference type="ARBA" id="ARBA00022490"/>
    </source>
</evidence>
<evidence type="ECO:0000256" key="11">
    <source>
        <dbReference type="ARBA" id="ARBA00022777"/>
    </source>
</evidence>
<accession>A0A3Q4HZL2</accession>
<evidence type="ECO:0000256" key="12">
    <source>
        <dbReference type="ARBA" id="ARBA00022840"/>
    </source>
</evidence>
<dbReference type="CDD" id="cd07849">
    <property type="entry name" value="STKc_ERK1_2_like"/>
    <property type="match status" value="1"/>
</dbReference>
<dbReference type="Gene3D" id="1.10.510.10">
    <property type="entry name" value="Transferase(Phosphotransferase) domain 1"/>
    <property type="match status" value="2"/>
</dbReference>
<evidence type="ECO:0000256" key="16">
    <source>
        <dbReference type="ARBA" id="ARBA00048312"/>
    </source>
</evidence>
<keyword evidence="12 17" id="KW-0067">ATP-binding</keyword>
<dbReference type="InterPro" id="IPR008349">
    <property type="entry name" value="MAPK_ERK1/2"/>
</dbReference>
<evidence type="ECO:0000256" key="13">
    <source>
        <dbReference type="ARBA" id="ARBA00023212"/>
    </source>
</evidence>
<dbReference type="InterPro" id="IPR017441">
    <property type="entry name" value="Protein_kinase_ATP_BS"/>
</dbReference>
<reference evidence="22" key="1">
    <citation type="submission" date="2025-08" db="UniProtKB">
        <authorList>
            <consortium name="Ensembl"/>
        </authorList>
    </citation>
    <scope>IDENTIFICATION</scope>
</reference>
<keyword evidence="11 19" id="KW-0418">Kinase</keyword>
<dbReference type="PROSITE" id="PS00108">
    <property type="entry name" value="PROTEIN_KINASE_ST"/>
    <property type="match status" value="1"/>
</dbReference>
<dbReference type="Ensembl" id="ENSNBRT00000023817.1">
    <property type="protein sequence ID" value="ENSNBRP00000023207.1"/>
    <property type="gene ID" value="ENSNBRG00000017758.1"/>
</dbReference>
<dbReference type="InterPro" id="IPR000719">
    <property type="entry name" value="Prot_kinase_dom"/>
</dbReference>
<evidence type="ECO:0000256" key="7">
    <source>
        <dbReference type="ARBA" id="ARBA00022553"/>
    </source>
</evidence>
<proteinExistence type="inferred from homology"/>
<evidence type="ECO:0000256" key="9">
    <source>
        <dbReference type="ARBA" id="ARBA00022703"/>
    </source>
</evidence>
<dbReference type="InterPro" id="IPR008271">
    <property type="entry name" value="Ser/Thr_kinase_AS"/>
</dbReference>
<dbReference type="PROSITE" id="PS50011">
    <property type="entry name" value="PROTEIN_KINASE_DOM"/>
    <property type="match status" value="1"/>
</dbReference>
<feature type="binding site" evidence="17">
    <location>
        <position position="64"/>
    </location>
    <ligand>
        <name>ATP</name>
        <dbReference type="ChEBI" id="CHEBI:30616"/>
    </ligand>
</feature>
<dbReference type="GO" id="GO:0106310">
    <property type="term" value="F:protein serine kinase activity"/>
    <property type="evidence" value="ECO:0007669"/>
    <property type="project" value="RHEA"/>
</dbReference>
<dbReference type="PRINTS" id="PR01770">
    <property type="entry name" value="ERK1ERK2MAPK"/>
</dbReference>
<keyword evidence="6 18" id="KW-0723">Serine/threonine-protein kinase</keyword>
<comment type="activity regulation">
    <text evidence="19">Activated by threonine and tyrosine phosphorylation.</text>
</comment>